<organism evidence="1 2">
    <name type="scientific">Cupriavidus phytorum</name>
    <dbReference type="NCBI Taxonomy" id="3024399"/>
    <lineage>
        <taxon>Bacteria</taxon>
        <taxon>Pseudomonadati</taxon>
        <taxon>Pseudomonadota</taxon>
        <taxon>Betaproteobacteria</taxon>
        <taxon>Burkholderiales</taxon>
        <taxon>Burkholderiaceae</taxon>
        <taxon>Cupriavidus</taxon>
    </lineage>
</organism>
<evidence type="ECO:0000313" key="2">
    <source>
        <dbReference type="Proteomes" id="UP000249638"/>
    </source>
</evidence>
<reference evidence="1" key="1">
    <citation type="submission" date="2018-06" db="EMBL/GenBank/DDBJ databases">
        <title>Genomic Encyclopedia of Type Strains, Phase IV (KMG-V): Genome sequencing to study the core and pangenomes of soil and plant-associated prokaryotes.</title>
        <authorList>
            <person name="Whitman W."/>
        </authorList>
    </citation>
    <scope>NUCLEOTIDE SEQUENCE [LARGE SCALE GENOMIC DNA]</scope>
    <source>
        <strain evidence="1">MLR2-44</strain>
    </source>
</reference>
<dbReference type="Pfam" id="PF02413">
    <property type="entry name" value="Caudo_TAP"/>
    <property type="match status" value="1"/>
</dbReference>
<accession>A0A2W7PIR4</accession>
<protein>
    <submittedName>
        <fullName evidence="1">Virus tail fiber assembly protein lambda gpK</fullName>
    </submittedName>
</protein>
<evidence type="ECO:0000313" key="1">
    <source>
        <dbReference type="EMBL" id="PZX32067.1"/>
    </source>
</evidence>
<sequence length="200" mass="22173">MEIYNYHPITGEYLGIGLADDNPLEPDTPIVPGYATPGTPPADEVGRVRVYRRPDGSAPQNWPEGSWALVPDYRQVPLYRTADGSSFVLSEEYSGIGDLPAFLTDEPRPSPAHVWTADEWVLDEALETEQLAAAARAQRDALLEEADQLIAPLMDGFVLGELTLEEEARLKALSQYRKALRAITTQVGFPRTINWPIKPE</sequence>
<keyword evidence="2" id="KW-1185">Reference proteome</keyword>
<name>A0A2W7PIR4_9BURK</name>
<dbReference type="Proteomes" id="UP000249638">
    <property type="component" value="Unassembled WGS sequence"/>
</dbReference>
<gene>
    <name evidence="1" type="ORF">C7416_102227</name>
</gene>
<proteinExistence type="predicted"/>
<dbReference type="InterPro" id="IPR003458">
    <property type="entry name" value="Phage_T4_Gp38_tail_assem"/>
</dbReference>
<dbReference type="AlphaFoldDB" id="A0A2W7PIR4"/>
<dbReference type="EMBL" id="QKZN01000002">
    <property type="protein sequence ID" value="PZX32067.1"/>
    <property type="molecule type" value="Genomic_DNA"/>
</dbReference>
<comment type="caution">
    <text evidence="1">The sequence shown here is derived from an EMBL/GenBank/DDBJ whole genome shotgun (WGS) entry which is preliminary data.</text>
</comment>